<evidence type="ECO:0000313" key="3">
    <source>
        <dbReference type="Proteomes" id="UP000635885"/>
    </source>
</evidence>
<dbReference type="Proteomes" id="UP000635885">
    <property type="component" value="Unassembled WGS sequence"/>
</dbReference>
<evidence type="ECO:0000256" key="1">
    <source>
        <dbReference type="ARBA" id="ARBA00022679"/>
    </source>
</evidence>
<sequence length="227" mass="26998">MLPDYKIKCWNEDNFDYAAYDFSAKAYQFGKFAFVSDVCRLHALFTEGGIYLDTDMLVLKDFDDLLDQDFFLGEEKAGLVNAAVIGSTRNNPLLSELLERYRQLEFDYESPLDIPTFLTLYLDRDRVTIYPKEYFYPLSFAQRGMDYKPFVQPETYAVHLWNHSWKNEWHYLHDKNFARAWSEFKGHIFLGPLTRKKVFFPIQFCKFYLAHLFPALYGKVKSLEKDR</sequence>
<keyword evidence="1 2" id="KW-0808">Transferase</keyword>
<organism evidence="2 3">
    <name type="scientific">Belliella aquatica</name>
    <dbReference type="NCBI Taxonomy" id="1323734"/>
    <lineage>
        <taxon>Bacteria</taxon>
        <taxon>Pseudomonadati</taxon>
        <taxon>Bacteroidota</taxon>
        <taxon>Cytophagia</taxon>
        <taxon>Cytophagales</taxon>
        <taxon>Cyclobacteriaceae</taxon>
        <taxon>Belliella</taxon>
    </lineage>
</organism>
<dbReference type="InterPro" id="IPR029044">
    <property type="entry name" value="Nucleotide-diphossugar_trans"/>
</dbReference>
<gene>
    <name evidence="2" type="ORF">GCM10010993_08250</name>
</gene>
<keyword evidence="3" id="KW-1185">Reference proteome</keyword>
<dbReference type="PANTHER" id="PTHR32385">
    <property type="entry name" value="MANNOSYL PHOSPHORYLINOSITOL CERAMIDE SYNTHASE"/>
    <property type="match status" value="1"/>
</dbReference>
<comment type="caution">
    <text evidence="2">The sequence shown here is derived from an EMBL/GenBank/DDBJ whole genome shotgun (WGS) entry which is preliminary data.</text>
</comment>
<dbReference type="Pfam" id="PF04488">
    <property type="entry name" value="Gly_transf_sug"/>
    <property type="match status" value="1"/>
</dbReference>
<dbReference type="EMBL" id="BMFD01000002">
    <property type="protein sequence ID" value="GGC31648.1"/>
    <property type="molecule type" value="Genomic_DNA"/>
</dbReference>
<dbReference type="SUPFAM" id="SSF53448">
    <property type="entry name" value="Nucleotide-diphospho-sugar transferases"/>
    <property type="match status" value="1"/>
</dbReference>
<reference evidence="3" key="1">
    <citation type="journal article" date="2019" name="Int. J. Syst. Evol. Microbiol.">
        <title>The Global Catalogue of Microorganisms (GCM) 10K type strain sequencing project: providing services to taxonomists for standard genome sequencing and annotation.</title>
        <authorList>
            <consortium name="The Broad Institute Genomics Platform"/>
            <consortium name="The Broad Institute Genome Sequencing Center for Infectious Disease"/>
            <person name="Wu L."/>
            <person name="Ma J."/>
        </authorList>
    </citation>
    <scope>NUCLEOTIDE SEQUENCE [LARGE SCALE GENOMIC DNA]</scope>
    <source>
        <strain evidence="3">CGMCC 1.12479</strain>
    </source>
</reference>
<accession>A0ABQ1LXZ1</accession>
<evidence type="ECO:0000313" key="2">
    <source>
        <dbReference type="EMBL" id="GGC31648.1"/>
    </source>
</evidence>
<dbReference type="PANTHER" id="PTHR32385:SF15">
    <property type="entry name" value="INOSITOL PHOSPHOCERAMIDE MANNOSYLTRANSFERASE 1"/>
    <property type="match status" value="1"/>
</dbReference>
<protein>
    <submittedName>
        <fullName evidence="2">Glycosyl transferase</fullName>
    </submittedName>
</protein>
<proteinExistence type="predicted"/>
<dbReference type="InterPro" id="IPR051706">
    <property type="entry name" value="Glycosyltransferase_domain"/>
</dbReference>
<dbReference type="GO" id="GO:0016740">
    <property type="term" value="F:transferase activity"/>
    <property type="evidence" value="ECO:0007669"/>
    <property type="project" value="UniProtKB-KW"/>
</dbReference>
<dbReference type="Gene3D" id="3.90.550.20">
    <property type="match status" value="1"/>
</dbReference>
<dbReference type="InterPro" id="IPR007577">
    <property type="entry name" value="GlycoTrfase_DXD_sugar-bd_CS"/>
</dbReference>
<name>A0ABQ1LXZ1_9BACT</name>